<name>A0ABT1TJJ3_9GAMM</name>
<comment type="caution">
    <text evidence="6">The sequence shown here is derived from an EMBL/GenBank/DDBJ whole genome shotgun (WGS) entry which is preliminary data.</text>
</comment>
<accession>A0ABT1TJJ3</accession>
<dbReference type="Proteomes" id="UP001524499">
    <property type="component" value="Unassembled WGS sequence"/>
</dbReference>
<dbReference type="CDD" id="cd06256">
    <property type="entry name" value="M14_ASTE_ASPA-like"/>
    <property type="match status" value="1"/>
</dbReference>
<evidence type="ECO:0000256" key="2">
    <source>
        <dbReference type="ARBA" id="ARBA00022723"/>
    </source>
</evidence>
<dbReference type="SUPFAM" id="SSF53187">
    <property type="entry name" value="Zn-dependent exopeptidases"/>
    <property type="match status" value="1"/>
</dbReference>
<organism evidence="6 7">
    <name type="scientific">Methylomonas subterranea</name>
    <dbReference type="NCBI Taxonomy" id="2952225"/>
    <lineage>
        <taxon>Bacteria</taxon>
        <taxon>Pseudomonadati</taxon>
        <taxon>Pseudomonadota</taxon>
        <taxon>Gammaproteobacteria</taxon>
        <taxon>Methylococcales</taxon>
        <taxon>Methylococcaceae</taxon>
        <taxon>Methylomonas</taxon>
    </lineage>
</organism>
<dbReference type="Pfam" id="PF24827">
    <property type="entry name" value="AstE_AspA_cat"/>
    <property type="match status" value="1"/>
</dbReference>
<evidence type="ECO:0000256" key="3">
    <source>
        <dbReference type="ARBA" id="ARBA00022801"/>
    </source>
</evidence>
<evidence type="ECO:0000259" key="5">
    <source>
        <dbReference type="Pfam" id="PF24827"/>
    </source>
</evidence>
<dbReference type="EMBL" id="JANIBJ010000034">
    <property type="protein sequence ID" value="MCQ8105641.1"/>
    <property type="molecule type" value="Genomic_DNA"/>
</dbReference>
<reference evidence="6 7" key="1">
    <citation type="submission" date="2022-07" db="EMBL/GenBank/DDBJ databases">
        <title>Methylomonas rivi sp. nov., Methylomonas rosea sp. nov., Methylomonas aureus sp. nov. and Methylomonas subterranea sp. nov., four novel methanotrophs isolated from a freshwater creek and the deep terrestrial subsurface.</title>
        <authorList>
            <person name="Abin C."/>
            <person name="Sankaranarayanan K."/>
            <person name="Garner C."/>
            <person name="Sindelar R."/>
            <person name="Kotary K."/>
            <person name="Garner R."/>
            <person name="Barclay S."/>
            <person name="Lawson P."/>
            <person name="Krumholz L."/>
        </authorList>
    </citation>
    <scope>NUCLEOTIDE SEQUENCE [LARGE SCALE GENOMIC DNA]</scope>
    <source>
        <strain evidence="6 7">SURF-2</strain>
    </source>
</reference>
<keyword evidence="2" id="KW-0479">Metal-binding</keyword>
<gene>
    <name evidence="6" type="ORF">NP590_16130</name>
</gene>
<evidence type="ECO:0000313" key="6">
    <source>
        <dbReference type="EMBL" id="MCQ8105641.1"/>
    </source>
</evidence>
<dbReference type="InterPro" id="IPR055438">
    <property type="entry name" value="AstE_AspA_cat"/>
</dbReference>
<comment type="cofactor">
    <cofactor evidence="1">
        <name>Zn(2+)</name>
        <dbReference type="ChEBI" id="CHEBI:29105"/>
    </cofactor>
</comment>
<feature type="domain" description="Succinylglutamate desuccinylase/Aspartoacylase catalytic" evidence="5">
    <location>
        <begin position="40"/>
        <end position="134"/>
    </location>
</feature>
<evidence type="ECO:0000256" key="1">
    <source>
        <dbReference type="ARBA" id="ARBA00001947"/>
    </source>
</evidence>
<evidence type="ECO:0000256" key="4">
    <source>
        <dbReference type="ARBA" id="ARBA00022833"/>
    </source>
</evidence>
<dbReference type="RefSeq" id="WP_256603654.1">
    <property type="nucleotide sequence ID" value="NZ_JANIBJ010000034.1"/>
</dbReference>
<dbReference type="Gene3D" id="3.40.630.10">
    <property type="entry name" value="Zn peptidases"/>
    <property type="match status" value="1"/>
</dbReference>
<keyword evidence="7" id="KW-1185">Reference proteome</keyword>
<proteinExistence type="predicted"/>
<evidence type="ECO:0000313" key="7">
    <source>
        <dbReference type="Proteomes" id="UP001524499"/>
    </source>
</evidence>
<keyword evidence="3" id="KW-0378">Hydrolase</keyword>
<keyword evidence="4" id="KW-0862">Zinc</keyword>
<protein>
    <submittedName>
        <fullName evidence="6">M14 family metallopeptidase</fullName>
    </submittedName>
</protein>
<sequence length="333" mass="37581">MLKQFETLPAGLLDITVDQLHSLIPEPALFHLPGKRQDSLFVSVLLHGNEPTGFLAVQQLLRKYHGQALPRNLSLFFGNTQAARHGLRRLEHQPDYNRIWPGTPLADLPEAAWARRICEVMSRRELFASVDVHNNTGLNPHYACLNKLDEAFLHLGALFGRLLVYFTHPKGVQSGAFAEFCPAVTLECGRPDQPHGVEHVFQFIDGCLHLQAFPLQPVARQDIDLYHTVAQVTVDERFRFSFEDGGADLCLDRELERLNFTEIQAGTVFGRVSGTQMPVIARDNEGGIITQRFFALKDGQLQISRPTMPSMLTLNEQVIRQDCLCYLMERLSV</sequence>